<dbReference type="InterPro" id="IPR040108">
    <property type="entry name" value="Laa1/Sip1/HEATR5"/>
</dbReference>
<dbReference type="Pfam" id="PF20210">
    <property type="entry name" value="Laa1_Sip1_HTR5"/>
    <property type="match status" value="1"/>
</dbReference>
<name>A0A1Y2FN65_PROLT</name>
<keyword evidence="3" id="KW-0812">Transmembrane</keyword>
<evidence type="ECO:0000256" key="1">
    <source>
        <dbReference type="ARBA" id="ARBA00008304"/>
    </source>
</evidence>
<dbReference type="OMA" id="YPQVIQE"/>
<protein>
    <submittedName>
        <fullName evidence="5">Armadillo-type protein</fullName>
    </submittedName>
</protein>
<dbReference type="PANTHER" id="PTHR21663">
    <property type="entry name" value="HYPOTHETICAL HEAT DOMAIN-CONTAINING"/>
    <property type="match status" value="1"/>
</dbReference>
<dbReference type="GO" id="GO:0016020">
    <property type="term" value="C:membrane"/>
    <property type="evidence" value="ECO:0007669"/>
    <property type="project" value="TreeGrafter"/>
</dbReference>
<feature type="transmembrane region" description="Helical" evidence="3">
    <location>
        <begin position="1763"/>
        <end position="1783"/>
    </location>
</feature>
<dbReference type="PANTHER" id="PTHR21663:SF0">
    <property type="entry name" value="HEAT REPEAT-CONTAINING PROTEIN 5B"/>
    <property type="match status" value="1"/>
</dbReference>
<keyword evidence="3" id="KW-1133">Transmembrane helix</keyword>
<proteinExistence type="inferred from homology"/>
<gene>
    <name evidence="5" type="ORF">BCR37DRAFT_391231</name>
</gene>
<comment type="caution">
    <text evidence="5">The sequence shown here is derived from an EMBL/GenBank/DDBJ whole genome shotgun (WGS) entry which is preliminary data.</text>
</comment>
<dbReference type="Gene3D" id="1.25.10.10">
    <property type="entry name" value="Leucine-rich Repeat Variant"/>
    <property type="match status" value="1"/>
</dbReference>
<dbReference type="Proteomes" id="UP000193685">
    <property type="component" value="Unassembled WGS sequence"/>
</dbReference>
<sequence>MASVQLLADEIVKASKLPAEKQTLAFWQLLASHHRHLAVLDPAVLGAQASVVLDDLIAATSHTVFQRAHRTLLARCFIAVLSKYDKSPFEVTNKLLTILSKERDDRIRITLLCILEAIFSSMGHDIVSLQAEGIVVLIKIIKPSSAPINLRVAALKTLEAVINMGKLTENLERDLLKLIRPLITDRATVVGVASRYVLNAIILYSTVTTEEVFRTTLLKSILSLLPQQARTATSVCLASLLVKKFNAPMPDDSVSSMVQAGVASLSNTYARSQGRTTSSVIVGVYLDLFKRMGRTWINVHYKVIMHSVLNDLLLGLAMEEKHKILTARKHVRILLKALRKSLDQEHQLEAINSIVELLRAAPSKHVIVPALAEMAALIGSLGSLTPPDLELDPVYFLATHSVHSVQVATAALLRDVALNVPTLLPTMLTMFTTRLQDELKLVADPANPAQNRDTVGYALTVSAILRAGVERPLYVEIDKFASTLFQLATDTLKNSARSNLQTSAIQVQVAWALIGALQTLGPNFVRSHLAQLLLLWRNALPRPVAKEARKVSEHPFLLHVRDCTLGSIYAFLCNCRVLCTADVLKRLSSMVSASLAYLRIVEEQVSAADMQSEQIFSMSIADLHHLVKRRVWMCAGKLLTMGAPLADEDLVPTALRTFANPAEGDAAHVLGYVSIWSSADNYAYGLAPGELQSHFDAIDKLFDTPICSGIEHDYLHLYVEGEADESMPASTASANLAIGLFGKTFHKQAPAVQESLLARMGSFINAQQNSRNPGRRMAVLFNCVSALKAALEPEEASFIQPRVLQAMNDILIESLSSSDSTLRNTAAAAMGRLASFGGQANATLKVNEVIDRIVNDRESTVRAGCVTALGQIYRRLGGIAAVYHLRAVLNVLLSLAADPHPVVHFYTLEALVVVVEASGLNYSAHVNDTLTLLLQLYVTDVLDPDTGTLASSNMAIDFDCLHLVAQNADSLINIIGPDLEDDNSARDQLLTLVNELVVTTSNRLIADGLICTQHLALYAAKKLDLTTYIVSLHYHLRNADPLIQEATADGLYELMKVNANAVVRHSSVTSRFDTALWLLLDSRPDWNTIKDIIRAWLDQTRREHQYWIELFQQILVRQRLSEVTKDGVRKPTLVEASVEDEGSSFGNADGGDGTKAESLCWQTRLFALQCLHSLVLAVPSATLGTRVADLVRMAFSASTSKVRELQLEGLRFLRSIIVHFKDLRDPDFPEVALLEQYQAQLGSALTPAFAPECHPEVAALGVHVCAEFTASGIVEEVSRMGRILKLLTAALDQFRLQDDGPRPAQAENARAMLKIAVLSAWAELQISSRRQDYLVHVVAPYVSELTPMWLEALKQYASIKFEPTTSGNSMEVQYNALSRVVMVGFYDTAWLKFVHAIATLIEQDKDVVFDALEGHGHRSQAEDINYRDEPAAFFMVLFGICFEALTKASLESDTANNAEVLAAMKHFMKPSICGSVVYTEPIFTEIGDLLGRLLLTEKPASQIIIVDIATSLAQHHPLATNDEGETSHEKLQEFVDQLFDLARLTLLPLTIAFSWDRSDAVAKTVHVGPDLPPLARVCLTNFVRMAEQFPSMIRLDLYNSLLHVFANLFTSAATHHALISATLPAFKHLVDNIAAFLHKDESEAGMLLGPIRYLIESLQAIGPTGAEAIENKILAITILFTALGGYLSSNDALFQDVSGLLLDSLGSKQSASASRAIRSLLTAKDRLPQLCKYILSGLAKLCLKRESHTQFMALQLLADFADMATGAALSSMLSLILPLAIVYQRSKSKDANEKQILRGRVLSLVQRDAASSRQLISSLQPNDKAALETFLKDEGDGVVQSNGGGIKAPQIDLSKGLADYEA</sequence>
<dbReference type="OrthoDB" id="192608at2759"/>
<dbReference type="Pfam" id="PF25808">
    <property type="entry name" value="TPR_LAA1_C"/>
    <property type="match status" value="1"/>
</dbReference>
<dbReference type="GeneID" id="63787573"/>
<dbReference type="EMBL" id="MCFI01000004">
    <property type="protein sequence ID" value="ORY85450.1"/>
    <property type="molecule type" value="Genomic_DNA"/>
</dbReference>
<evidence type="ECO:0000313" key="6">
    <source>
        <dbReference type="Proteomes" id="UP000193685"/>
    </source>
</evidence>
<evidence type="ECO:0000256" key="2">
    <source>
        <dbReference type="SAM" id="MobiDB-lite"/>
    </source>
</evidence>
<dbReference type="GO" id="GO:0008104">
    <property type="term" value="P:intracellular protein localization"/>
    <property type="evidence" value="ECO:0007669"/>
    <property type="project" value="TreeGrafter"/>
</dbReference>
<dbReference type="GO" id="GO:0006897">
    <property type="term" value="P:endocytosis"/>
    <property type="evidence" value="ECO:0007669"/>
    <property type="project" value="TreeGrafter"/>
</dbReference>
<dbReference type="GO" id="GO:0005794">
    <property type="term" value="C:Golgi apparatus"/>
    <property type="evidence" value="ECO:0007669"/>
    <property type="project" value="TreeGrafter"/>
</dbReference>
<dbReference type="InterPro" id="IPR057981">
    <property type="entry name" value="TPR_LAA1-like_C"/>
</dbReference>
<accession>A0A1Y2FN65</accession>
<feature type="domain" description="LAA1-like C-terminal TPR repeats" evidence="4">
    <location>
        <begin position="1690"/>
        <end position="1838"/>
    </location>
</feature>
<dbReference type="RefSeq" id="XP_040726932.1">
    <property type="nucleotide sequence ID" value="XM_040870974.1"/>
</dbReference>
<reference evidence="5 6" key="1">
    <citation type="submission" date="2016-07" db="EMBL/GenBank/DDBJ databases">
        <title>Pervasive Adenine N6-methylation of Active Genes in Fungi.</title>
        <authorList>
            <consortium name="DOE Joint Genome Institute"/>
            <person name="Mondo S.J."/>
            <person name="Dannebaum R.O."/>
            <person name="Kuo R.C."/>
            <person name="Labutti K."/>
            <person name="Haridas S."/>
            <person name="Kuo A."/>
            <person name="Salamov A."/>
            <person name="Ahrendt S.R."/>
            <person name="Lipzen A."/>
            <person name="Sullivan W."/>
            <person name="Andreopoulos W.B."/>
            <person name="Clum A."/>
            <person name="Lindquist E."/>
            <person name="Daum C."/>
            <person name="Ramamoorthy G.K."/>
            <person name="Gryganskyi A."/>
            <person name="Culley D."/>
            <person name="Magnuson J.K."/>
            <person name="James T.Y."/>
            <person name="O'Malley M.A."/>
            <person name="Stajich J.E."/>
            <person name="Spatafora J.W."/>
            <person name="Visel A."/>
            <person name="Grigoriev I.V."/>
        </authorList>
    </citation>
    <scope>NUCLEOTIDE SEQUENCE [LARGE SCALE GENOMIC DNA]</scope>
    <source>
        <strain evidence="5 6">12-1054</strain>
    </source>
</reference>
<dbReference type="Pfam" id="PF25468">
    <property type="entry name" value="HEAT_HEATR5A"/>
    <property type="match status" value="1"/>
</dbReference>
<feature type="region of interest" description="Disordered" evidence="2">
    <location>
        <begin position="1837"/>
        <end position="1862"/>
    </location>
</feature>
<evidence type="ECO:0000256" key="3">
    <source>
        <dbReference type="SAM" id="Phobius"/>
    </source>
</evidence>
<dbReference type="GO" id="GO:0030139">
    <property type="term" value="C:endocytic vesicle"/>
    <property type="evidence" value="ECO:0007669"/>
    <property type="project" value="TreeGrafter"/>
</dbReference>
<keyword evidence="3" id="KW-0472">Membrane</keyword>
<evidence type="ECO:0000259" key="4">
    <source>
        <dbReference type="Pfam" id="PF25808"/>
    </source>
</evidence>
<dbReference type="SUPFAM" id="SSF48371">
    <property type="entry name" value="ARM repeat"/>
    <property type="match status" value="2"/>
</dbReference>
<dbReference type="STRING" id="56484.A0A1Y2FN65"/>
<dbReference type="InterPro" id="IPR046837">
    <property type="entry name" value="Laa1/Sip1/HEATR5-like_HEAT"/>
</dbReference>
<dbReference type="GO" id="GO:0042147">
    <property type="term" value="P:retrograde transport, endosome to Golgi"/>
    <property type="evidence" value="ECO:0007669"/>
    <property type="project" value="TreeGrafter"/>
</dbReference>
<dbReference type="GO" id="GO:0005829">
    <property type="term" value="C:cytosol"/>
    <property type="evidence" value="ECO:0007669"/>
    <property type="project" value="GOC"/>
</dbReference>
<evidence type="ECO:0000313" key="5">
    <source>
        <dbReference type="EMBL" id="ORY85450.1"/>
    </source>
</evidence>
<organism evidence="5 6">
    <name type="scientific">Protomyces lactucae-debilis</name>
    <dbReference type="NCBI Taxonomy" id="2754530"/>
    <lineage>
        <taxon>Eukaryota</taxon>
        <taxon>Fungi</taxon>
        <taxon>Dikarya</taxon>
        <taxon>Ascomycota</taxon>
        <taxon>Taphrinomycotina</taxon>
        <taxon>Taphrinomycetes</taxon>
        <taxon>Taphrinales</taxon>
        <taxon>Protomycetaceae</taxon>
        <taxon>Protomyces</taxon>
    </lineage>
</organism>
<keyword evidence="6" id="KW-1185">Reference proteome</keyword>
<dbReference type="InterPro" id="IPR011989">
    <property type="entry name" value="ARM-like"/>
</dbReference>
<comment type="similarity">
    <text evidence="1">Belongs to the HEATR5 family.</text>
</comment>
<dbReference type="InterPro" id="IPR016024">
    <property type="entry name" value="ARM-type_fold"/>
</dbReference>